<dbReference type="RefSeq" id="WP_345401452.1">
    <property type="nucleotide sequence ID" value="NZ_BAABLA010000105.1"/>
</dbReference>
<evidence type="ECO:0000256" key="4">
    <source>
        <dbReference type="ARBA" id="ARBA00023002"/>
    </source>
</evidence>
<organism evidence="6 7">
    <name type="scientific">Haloechinothrix salitolerans</name>
    <dbReference type="NCBI Taxonomy" id="926830"/>
    <lineage>
        <taxon>Bacteria</taxon>
        <taxon>Bacillati</taxon>
        <taxon>Actinomycetota</taxon>
        <taxon>Actinomycetes</taxon>
        <taxon>Pseudonocardiales</taxon>
        <taxon>Pseudonocardiaceae</taxon>
        <taxon>Haloechinothrix</taxon>
    </lineage>
</organism>
<dbReference type="SUPFAM" id="SSF51412">
    <property type="entry name" value="Inosine monophosphate dehydrogenase (IMPDH)"/>
    <property type="match status" value="1"/>
</dbReference>
<dbReference type="EMBL" id="JBHSXX010000001">
    <property type="protein sequence ID" value="MFC6867050.1"/>
    <property type="molecule type" value="Genomic_DNA"/>
</dbReference>
<gene>
    <name evidence="6" type="ORF">ACFQGD_07815</name>
</gene>
<comment type="similarity">
    <text evidence="1">Belongs to the nitronate monooxygenase family. NMO class I subfamily.</text>
</comment>
<name>A0ABW2BXI6_9PSEU</name>
<dbReference type="Proteomes" id="UP001596337">
    <property type="component" value="Unassembled WGS sequence"/>
</dbReference>
<dbReference type="EC" id="1.13.12.-" evidence="6"/>
<keyword evidence="2" id="KW-0285">Flavoprotein</keyword>
<dbReference type="Pfam" id="PF03060">
    <property type="entry name" value="NMO"/>
    <property type="match status" value="1"/>
</dbReference>
<evidence type="ECO:0000256" key="2">
    <source>
        <dbReference type="ARBA" id="ARBA00022630"/>
    </source>
</evidence>
<evidence type="ECO:0000256" key="3">
    <source>
        <dbReference type="ARBA" id="ARBA00022643"/>
    </source>
</evidence>
<keyword evidence="7" id="KW-1185">Reference proteome</keyword>
<evidence type="ECO:0000256" key="1">
    <source>
        <dbReference type="ARBA" id="ARBA00009881"/>
    </source>
</evidence>
<evidence type="ECO:0000313" key="6">
    <source>
        <dbReference type="EMBL" id="MFC6867050.1"/>
    </source>
</evidence>
<accession>A0ABW2BXI6</accession>
<dbReference type="InterPro" id="IPR004136">
    <property type="entry name" value="NMO"/>
</dbReference>
<evidence type="ECO:0000256" key="5">
    <source>
        <dbReference type="ARBA" id="ARBA00023033"/>
    </source>
</evidence>
<reference evidence="7" key="1">
    <citation type="journal article" date="2019" name="Int. J. Syst. Evol. Microbiol.">
        <title>The Global Catalogue of Microorganisms (GCM) 10K type strain sequencing project: providing services to taxonomists for standard genome sequencing and annotation.</title>
        <authorList>
            <consortium name="The Broad Institute Genomics Platform"/>
            <consortium name="The Broad Institute Genome Sequencing Center for Infectious Disease"/>
            <person name="Wu L."/>
            <person name="Ma J."/>
        </authorList>
    </citation>
    <scope>NUCLEOTIDE SEQUENCE [LARGE SCALE GENOMIC DNA]</scope>
    <source>
        <strain evidence="7">KCTC 32255</strain>
    </source>
</reference>
<keyword evidence="3" id="KW-0288">FMN</keyword>
<comment type="caution">
    <text evidence="6">The sequence shown here is derived from an EMBL/GenBank/DDBJ whole genome shotgun (WGS) entry which is preliminary data.</text>
</comment>
<dbReference type="PANTHER" id="PTHR42747:SF4">
    <property type="entry name" value="BLR1330 PROTEIN"/>
    <property type="match status" value="1"/>
</dbReference>
<keyword evidence="5" id="KW-0503">Monooxygenase</keyword>
<proteinExistence type="inferred from homology"/>
<dbReference type="Gene3D" id="3.20.20.70">
    <property type="entry name" value="Aldolase class I"/>
    <property type="match status" value="1"/>
</dbReference>
<protein>
    <submittedName>
        <fullName evidence="6">NAD(P)H-dependent flavin oxidoreductase</fullName>
        <ecNumber evidence="6">1.13.12.-</ecNumber>
    </submittedName>
</protein>
<sequence length="289" mass="30904">MFLVSGPQFVVQACRSGLMGSFPTQNARAFDDLVKWLDEIRNGVADVPGATWAASMIVHPSYDRFESELELMKDYKPDVVVTALGSPKRVIDEIHGYGGKVFADVMSIEHARKAAEAGVDGLVLVCHGAGGHTGKLSPFAFVDEVRRFFDGTLVVGGAISTGRGVRAVEILGADLAYMGTRFIACPESLVNDRYRDMLVRARITDVTATAAVTGVLCSWLTESLSDAGFDEETLSTQGKVDFSDVHGENKPWKDIFGAGQGVGQVDRAASMAVVADQVVAEYHAALGRG</sequence>
<dbReference type="CDD" id="cd04730">
    <property type="entry name" value="NPD_like"/>
    <property type="match status" value="1"/>
</dbReference>
<dbReference type="GO" id="GO:0016491">
    <property type="term" value="F:oxidoreductase activity"/>
    <property type="evidence" value="ECO:0007669"/>
    <property type="project" value="UniProtKB-KW"/>
</dbReference>
<dbReference type="PANTHER" id="PTHR42747">
    <property type="entry name" value="NITRONATE MONOOXYGENASE-RELATED"/>
    <property type="match status" value="1"/>
</dbReference>
<keyword evidence="4 6" id="KW-0560">Oxidoreductase</keyword>
<dbReference type="InterPro" id="IPR013785">
    <property type="entry name" value="Aldolase_TIM"/>
</dbReference>
<evidence type="ECO:0000313" key="7">
    <source>
        <dbReference type="Proteomes" id="UP001596337"/>
    </source>
</evidence>